<reference evidence="2 3" key="1">
    <citation type="submission" date="2021-07" db="EMBL/GenBank/DDBJ databases">
        <authorList>
            <person name="Palmer J.M."/>
        </authorList>
    </citation>
    <scope>NUCLEOTIDE SEQUENCE [LARGE SCALE GENOMIC DNA]</scope>
    <source>
        <strain evidence="2 3">AT_MEX2019</strain>
        <tissue evidence="2">Muscle</tissue>
    </source>
</reference>
<organism evidence="2 3">
    <name type="scientific">Ataeniobius toweri</name>
    <dbReference type="NCBI Taxonomy" id="208326"/>
    <lineage>
        <taxon>Eukaryota</taxon>
        <taxon>Metazoa</taxon>
        <taxon>Chordata</taxon>
        <taxon>Craniata</taxon>
        <taxon>Vertebrata</taxon>
        <taxon>Euteleostomi</taxon>
        <taxon>Actinopterygii</taxon>
        <taxon>Neopterygii</taxon>
        <taxon>Teleostei</taxon>
        <taxon>Neoteleostei</taxon>
        <taxon>Acanthomorphata</taxon>
        <taxon>Ovalentaria</taxon>
        <taxon>Atherinomorphae</taxon>
        <taxon>Cyprinodontiformes</taxon>
        <taxon>Goodeidae</taxon>
        <taxon>Ataeniobius</taxon>
    </lineage>
</organism>
<dbReference type="EMBL" id="JAHUTI010080036">
    <property type="protein sequence ID" value="MED6258137.1"/>
    <property type="molecule type" value="Genomic_DNA"/>
</dbReference>
<dbReference type="Proteomes" id="UP001345963">
    <property type="component" value="Unassembled WGS sequence"/>
</dbReference>
<feature type="domain" description="Inositol-tetrakisphosphate 1-kinase N-terminal" evidence="1">
    <location>
        <begin position="46"/>
        <end position="78"/>
    </location>
</feature>
<name>A0ABU7C5E4_9TELE</name>
<dbReference type="Gene3D" id="3.40.50.11370">
    <property type="match status" value="1"/>
</dbReference>
<evidence type="ECO:0000259" key="1">
    <source>
        <dbReference type="Pfam" id="PF17927"/>
    </source>
</evidence>
<keyword evidence="3" id="KW-1185">Reference proteome</keyword>
<sequence length="260" mass="28838">FPRKTRTVPGAKPSGGASIIFTIIISSLQRRPSSAAKMQTFLRGRRVGYWLSEKKTKKLNFQAFADLCRKRGIEVVQCGKAVHFVPHRNDTDGGKKMFLMTIGNTPNPSILPLLSPLLFQNTNRNKMEINIGYLYRPSLTYWTNTDVNSTSFSCILVTERSPPAGLWGVKTKKAAKQQDLFPDLYVGSNRLLPLEEFSSGHNSAPQRHFIKAGNILSPDLPSPTTIRLFSVLSIRTKAQRCLSVPQGPSKTSADISAFSI</sequence>
<dbReference type="InterPro" id="IPR041429">
    <property type="entry name" value="ITPK1_N"/>
</dbReference>
<evidence type="ECO:0000313" key="3">
    <source>
        <dbReference type="Proteomes" id="UP001345963"/>
    </source>
</evidence>
<evidence type="ECO:0000313" key="2">
    <source>
        <dbReference type="EMBL" id="MED6258137.1"/>
    </source>
</evidence>
<dbReference type="Pfam" id="PF17927">
    <property type="entry name" value="Ins134_P3_kin_N"/>
    <property type="match status" value="1"/>
</dbReference>
<comment type="caution">
    <text evidence="2">The sequence shown here is derived from an EMBL/GenBank/DDBJ whole genome shotgun (WGS) entry which is preliminary data.</text>
</comment>
<gene>
    <name evidence="2" type="ORF">ATANTOWER_003386</name>
</gene>
<protein>
    <recommendedName>
        <fullName evidence="1">Inositol-tetrakisphosphate 1-kinase N-terminal domain-containing protein</fullName>
    </recommendedName>
</protein>
<accession>A0ABU7C5E4</accession>
<feature type="non-terminal residue" evidence="2">
    <location>
        <position position="1"/>
    </location>
</feature>
<proteinExistence type="predicted"/>